<dbReference type="GO" id="GO:0016020">
    <property type="term" value="C:membrane"/>
    <property type="evidence" value="ECO:0007669"/>
    <property type="project" value="UniProtKB-SubCell"/>
</dbReference>
<dbReference type="Pfam" id="PF02990">
    <property type="entry name" value="EMP70"/>
    <property type="match status" value="1"/>
</dbReference>
<dbReference type="AlphaFoldDB" id="A0A7S1ZYU8"/>
<dbReference type="EMBL" id="HBGN01035329">
    <property type="protein sequence ID" value="CAD9352923.1"/>
    <property type="molecule type" value="Transcribed_RNA"/>
</dbReference>
<accession>A0A7S1ZYU8</accession>
<feature type="transmembrane region" description="Helical" evidence="7">
    <location>
        <begin position="142"/>
        <end position="160"/>
    </location>
</feature>
<keyword evidence="5 7" id="KW-1133">Transmembrane helix</keyword>
<evidence type="ECO:0000256" key="2">
    <source>
        <dbReference type="ARBA" id="ARBA00005227"/>
    </source>
</evidence>
<proteinExistence type="inferred from homology"/>
<gene>
    <name evidence="8" type="ORF">DBRI1063_LOCUS22714</name>
</gene>
<keyword evidence="6 7" id="KW-0472">Membrane</keyword>
<evidence type="ECO:0000256" key="4">
    <source>
        <dbReference type="ARBA" id="ARBA00022729"/>
    </source>
</evidence>
<keyword evidence="3 7" id="KW-0812">Transmembrane</keyword>
<feature type="transmembrane region" description="Helical" evidence="7">
    <location>
        <begin position="73"/>
        <end position="96"/>
    </location>
</feature>
<dbReference type="PANTHER" id="PTHR10766">
    <property type="entry name" value="TRANSMEMBRANE 9 SUPERFAMILY PROTEIN"/>
    <property type="match status" value="1"/>
</dbReference>
<feature type="transmembrane region" description="Helical" evidence="7">
    <location>
        <begin position="172"/>
        <end position="201"/>
    </location>
</feature>
<protein>
    <recommendedName>
        <fullName evidence="7">Transmembrane 9 superfamily member</fullName>
    </recommendedName>
</protein>
<dbReference type="GO" id="GO:0005737">
    <property type="term" value="C:cytoplasm"/>
    <property type="evidence" value="ECO:0007669"/>
    <property type="project" value="UniProtKB-ARBA"/>
</dbReference>
<feature type="transmembrane region" description="Helical" evidence="7">
    <location>
        <begin position="102"/>
        <end position="130"/>
    </location>
</feature>
<keyword evidence="4" id="KW-0732">Signal</keyword>
<evidence type="ECO:0000256" key="3">
    <source>
        <dbReference type="ARBA" id="ARBA00022692"/>
    </source>
</evidence>
<comment type="caution">
    <text evidence="7">Lacks conserved residue(s) required for the propagation of feature annotation.</text>
</comment>
<dbReference type="GO" id="GO:0072657">
    <property type="term" value="P:protein localization to membrane"/>
    <property type="evidence" value="ECO:0007669"/>
    <property type="project" value="TreeGrafter"/>
</dbReference>
<sequence>MLKIVNPMNKGAMLSAIIFLGVFLLWTCVSVPLVFVGSYFGFRAGKLEVSTKTNQIARFIPEKNFARRSIATLALSGMVPYVNMIVEFAVIMNAIWLNHFYYTMGFLFVSILSVTISCIAINIVTCYVQLCGEDHRWWWKSFLNGASAGFFIFLHSIWFLSHRLQLVGMLPVVVYMTYMSMISLCFALYCGSLSFISCFWFTRKIYGALKVD</sequence>
<evidence type="ECO:0000256" key="7">
    <source>
        <dbReference type="RuleBase" id="RU363079"/>
    </source>
</evidence>
<evidence type="ECO:0000256" key="6">
    <source>
        <dbReference type="ARBA" id="ARBA00023136"/>
    </source>
</evidence>
<organism evidence="8">
    <name type="scientific">Ditylum brightwellii</name>
    <dbReference type="NCBI Taxonomy" id="49249"/>
    <lineage>
        <taxon>Eukaryota</taxon>
        <taxon>Sar</taxon>
        <taxon>Stramenopiles</taxon>
        <taxon>Ochrophyta</taxon>
        <taxon>Bacillariophyta</taxon>
        <taxon>Mediophyceae</taxon>
        <taxon>Lithodesmiophycidae</taxon>
        <taxon>Lithodesmiales</taxon>
        <taxon>Lithodesmiaceae</taxon>
        <taxon>Ditylum</taxon>
    </lineage>
</organism>
<dbReference type="InterPro" id="IPR004240">
    <property type="entry name" value="EMP70"/>
</dbReference>
<reference evidence="8" key="1">
    <citation type="submission" date="2021-01" db="EMBL/GenBank/DDBJ databases">
        <authorList>
            <person name="Corre E."/>
            <person name="Pelletier E."/>
            <person name="Niang G."/>
            <person name="Scheremetjew M."/>
            <person name="Finn R."/>
            <person name="Kale V."/>
            <person name="Holt S."/>
            <person name="Cochrane G."/>
            <person name="Meng A."/>
            <person name="Brown T."/>
            <person name="Cohen L."/>
        </authorList>
    </citation>
    <scope>NUCLEOTIDE SEQUENCE</scope>
    <source>
        <strain evidence="8">Pop2</strain>
    </source>
</reference>
<evidence type="ECO:0000256" key="1">
    <source>
        <dbReference type="ARBA" id="ARBA00004141"/>
    </source>
</evidence>
<comment type="similarity">
    <text evidence="2 7">Belongs to the nonaspanin (TM9SF) (TC 9.A.2) family.</text>
</comment>
<dbReference type="PANTHER" id="PTHR10766:SF111">
    <property type="entry name" value="TRANSMEMBRANE 9 SUPERFAMILY MEMBER 2"/>
    <property type="match status" value="1"/>
</dbReference>
<comment type="subcellular location">
    <subcellularLocation>
        <location evidence="1">Membrane</location>
        <topology evidence="1">Multi-pass membrane protein</topology>
    </subcellularLocation>
</comment>
<evidence type="ECO:0000313" key="8">
    <source>
        <dbReference type="EMBL" id="CAD9352923.1"/>
    </source>
</evidence>
<name>A0A7S1ZYU8_9STRA</name>
<feature type="transmembrane region" description="Helical" evidence="7">
    <location>
        <begin position="12"/>
        <end position="42"/>
    </location>
</feature>
<evidence type="ECO:0000256" key="5">
    <source>
        <dbReference type="ARBA" id="ARBA00022989"/>
    </source>
</evidence>